<comment type="caution">
    <text evidence="3">The sequence shown here is derived from an EMBL/GenBank/DDBJ whole genome shotgun (WGS) entry which is preliminary data.</text>
</comment>
<evidence type="ECO:0000256" key="1">
    <source>
        <dbReference type="SAM" id="Phobius"/>
    </source>
</evidence>
<accession>A0ABU6UI04</accession>
<organism evidence="3 4">
    <name type="scientific">Stylosanthes scabra</name>
    <dbReference type="NCBI Taxonomy" id="79078"/>
    <lineage>
        <taxon>Eukaryota</taxon>
        <taxon>Viridiplantae</taxon>
        <taxon>Streptophyta</taxon>
        <taxon>Embryophyta</taxon>
        <taxon>Tracheophyta</taxon>
        <taxon>Spermatophyta</taxon>
        <taxon>Magnoliopsida</taxon>
        <taxon>eudicotyledons</taxon>
        <taxon>Gunneridae</taxon>
        <taxon>Pentapetalae</taxon>
        <taxon>rosids</taxon>
        <taxon>fabids</taxon>
        <taxon>Fabales</taxon>
        <taxon>Fabaceae</taxon>
        <taxon>Papilionoideae</taxon>
        <taxon>50 kb inversion clade</taxon>
        <taxon>dalbergioids sensu lato</taxon>
        <taxon>Dalbergieae</taxon>
        <taxon>Pterocarpus clade</taxon>
        <taxon>Stylosanthes</taxon>
    </lineage>
</organism>
<dbReference type="EMBL" id="JASCZI010121255">
    <property type="protein sequence ID" value="MED6160846.1"/>
    <property type="molecule type" value="Genomic_DNA"/>
</dbReference>
<name>A0ABU6UI04_9FABA</name>
<proteinExistence type="predicted"/>
<keyword evidence="1" id="KW-0812">Transmembrane</keyword>
<keyword evidence="4" id="KW-1185">Reference proteome</keyword>
<evidence type="ECO:0000256" key="2">
    <source>
        <dbReference type="SAM" id="SignalP"/>
    </source>
</evidence>
<feature type="signal peptide" evidence="2">
    <location>
        <begin position="1"/>
        <end position="24"/>
    </location>
</feature>
<protein>
    <submittedName>
        <fullName evidence="3">Uncharacterized protein</fullName>
    </submittedName>
</protein>
<dbReference type="Proteomes" id="UP001341840">
    <property type="component" value="Unassembled WGS sequence"/>
</dbReference>
<feature type="chain" id="PRO_5046237251" evidence="2">
    <location>
        <begin position="25"/>
        <end position="110"/>
    </location>
</feature>
<keyword evidence="1" id="KW-0472">Membrane</keyword>
<reference evidence="3 4" key="1">
    <citation type="journal article" date="2023" name="Plants (Basel)">
        <title>Bridging the Gap: Combining Genomics and Transcriptomics Approaches to Understand Stylosanthes scabra, an Orphan Legume from the Brazilian Caatinga.</title>
        <authorList>
            <person name="Ferreira-Neto J.R.C."/>
            <person name="da Silva M.D."/>
            <person name="Binneck E."/>
            <person name="de Melo N.F."/>
            <person name="da Silva R.H."/>
            <person name="de Melo A.L.T.M."/>
            <person name="Pandolfi V."/>
            <person name="Bustamante F.O."/>
            <person name="Brasileiro-Vidal A.C."/>
            <person name="Benko-Iseppon A.M."/>
        </authorList>
    </citation>
    <scope>NUCLEOTIDE SEQUENCE [LARGE SCALE GENOMIC DNA]</scope>
    <source>
        <tissue evidence="3">Leaves</tissue>
    </source>
</reference>
<evidence type="ECO:0000313" key="4">
    <source>
        <dbReference type="Proteomes" id="UP001341840"/>
    </source>
</evidence>
<gene>
    <name evidence="3" type="ORF">PIB30_055111</name>
</gene>
<evidence type="ECO:0000313" key="3">
    <source>
        <dbReference type="EMBL" id="MED6160846.1"/>
    </source>
</evidence>
<feature type="transmembrane region" description="Helical" evidence="1">
    <location>
        <begin position="46"/>
        <end position="67"/>
    </location>
</feature>
<keyword evidence="1" id="KW-1133">Transmembrane helix</keyword>
<keyword evidence="2" id="KW-0732">Signal</keyword>
<sequence length="110" mass="12503">MFFSFFSTTLFCLFGNAVIQVAEGIYIHKLSNNVIKFLYFSSIKLFILQSATTTTIIIIIVIMNMVYSSLMKINGNKSYRRLRSPSNSIKYCMFPISICIGMEDKGGEVK</sequence>